<accession>A0ABZ1URJ4</accession>
<organism evidence="2 3">
    <name type="scientific">[Empedobacter] haloabium</name>
    <dbReference type="NCBI Taxonomy" id="592317"/>
    <lineage>
        <taxon>Bacteria</taxon>
        <taxon>Pseudomonadati</taxon>
        <taxon>Pseudomonadota</taxon>
        <taxon>Betaproteobacteria</taxon>
        <taxon>Burkholderiales</taxon>
        <taxon>Oxalobacteraceae</taxon>
        <taxon>Telluria group</taxon>
        <taxon>Telluria group incertae sedis</taxon>
    </lineage>
</organism>
<keyword evidence="1" id="KW-0812">Transmembrane</keyword>
<evidence type="ECO:0008006" key="4">
    <source>
        <dbReference type="Google" id="ProtNLM"/>
    </source>
</evidence>
<evidence type="ECO:0000256" key="1">
    <source>
        <dbReference type="SAM" id="Phobius"/>
    </source>
</evidence>
<protein>
    <recommendedName>
        <fullName evidence="4">Metallophosphoesterase</fullName>
    </recommendedName>
</protein>
<reference evidence="2 3" key="1">
    <citation type="journal article" date="2019" name="Int. J. Syst. Evol. Microbiol.">
        <title>The Draft Whole-Genome Sequence of the Antibiotic Producer Empedobacter haloabium ATCC 31962 Provides Indications for Its Taxonomic Reclassification.</title>
        <authorList>
            <person name="Miess H."/>
            <person name="Arlt P."/>
            <person name="Apel A.K."/>
            <person name="Weber T."/>
            <person name="Nieselt K."/>
            <person name="Hanssen F."/>
            <person name="Czemmel S."/>
            <person name="Nahnsen S."/>
            <person name="Gross H."/>
        </authorList>
    </citation>
    <scope>NUCLEOTIDE SEQUENCE [LARGE SCALE GENOMIC DNA]</scope>
    <source>
        <strain evidence="2 3">ATCC 31962</strain>
    </source>
</reference>
<proteinExistence type="predicted"/>
<keyword evidence="1" id="KW-1133">Transmembrane helix</keyword>
<feature type="transmembrane region" description="Helical" evidence="1">
    <location>
        <begin position="81"/>
        <end position="106"/>
    </location>
</feature>
<evidence type="ECO:0000313" key="2">
    <source>
        <dbReference type="EMBL" id="WUR15341.1"/>
    </source>
</evidence>
<dbReference type="Proteomes" id="UP000321323">
    <property type="component" value="Chromosome"/>
</dbReference>
<sequence>MDTLDACWFLMLFAAAVACDIRFVIRQRQRPDEDHTDLWFWAGVFGTGSLYFAWPVVAVLYDAVAMFVPSPANAMHTPTTVLVVGVVLVAYLATLIHVPAQLYHWLTSRVRLASVRAARAGQSTRQRDTAAGARWFPLRRRPD</sequence>
<keyword evidence="1" id="KW-0472">Membrane</keyword>
<evidence type="ECO:0000313" key="3">
    <source>
        <dbReference type="Proteomes" id="UP000321323"/>
    </source>
</evidence>
<gene>
    <name evidence="2" type="ORF">E7V67_009630</name>
</gene>
<feature type="transmembrane region" description="Helical" evidence="1">
    <location>
        <begin position="6"/>
        <end position="25"/>
    </location>
</feature>
<dbReference type="EMBL" id="CP136508">
    <property type="protein sequence ID" value="WUR15341.1"/>
    <property type="molecule type" value="Genomic_DNA"/>
</dbReference>
<feature type="transmembrane region" description="Helical" evidence="1">
    <location>
        <begin position="37"/>
        <end position="61"/>
    </location>
</feature>
<name>A0ABZ1URJ4_9BURK</name>
<keyword evidence="3" id="KW-1185">Reference proteome</keyword>